<sequence>MSLLDAVSTRIPIYLPSLQSLRRCFYWHPPSPKRPKAAMDSQKPSPLYPKITDDSNPQIHSPFPSSSKHSLYPSLDSPSSPTPSPPPSAPSLYPSLDMSDLVENLFPDTSHGDGVDDDKQTLLPPPVEETIIRIPGALLHLIDPHRSVELAAGDFSLARLRQGDNDLAVLARVGDGLVQWPLARDEATVKLDNSHYFFSLRVPPTSVGDQDDGSGCDLLNYGLTFVAKGQEGLLEELDRHLQAYSSFSVQRIEVKGRDLPSAEVLDGSVTKEVTPEEGMGPKKQMLEERSAAYWTTVAPNVEEYSSSVANMIAKGSTQLIKGILWCGDVTVDRLKWGENLLKRRIEPGSKPAEISKDAMKRMKRAKRVTKMSEKVATGVLSGVVKVSGFVTSSVVNSKVGKKFFGLLPGEVVLASLDGFGKICDAVELAGSNVWQTSSVVTTGLVSHRDVEFLLIRNLLYGDQAAEITHDGLGAAGHALGTAWAVFKIRKALNPKSVMKPSTLAKSGLKAAANEARTSKGK</sequence>
<feature type="compositionally biased region" description="Polar residues" evidence="1">
    <location>
        <begin position="54"/>
        <end position="69"/>
    </location>
</feature>
<feature type="compositionally biased region" description="Basic and acidic residues" evidence="1">
    <location>
        <begin position="110"/>
        <end position="120"/>
    </location>
</feature>
<gene>
    <name evidence="3" type="ORF">ZIOFF_025957</name>
</gene>
<name>A0A8J5GYF7_ZINOF</name>
<dbReference type="InterPro" id="IPR009686">
    <property type="entry name" value="Senescence/spartin_C"/>
</dbReference>
<evidence type="ECO:0000313" key="4">
    <source>
        <dbReference type="Proteomes" id="UP000734854"/>
    </source>
</evidence>
<feature type="compositionally biased region" description="Low complexity" evidence="1">
    <location>
        <begin position="70"/>
        <end position="79"/>
    </location>
</feature>
<dbReference type="EMBL" id="JACMSC010000007">
    <property type="protein sequence ID" value="KAG6515532.1"/>
    <property type="molecule type" value="Genomic_DNA"/>
</dbReference>
<keyword evidence="4" id="KW-1185">Reference proteome</keyword>
<dbReference type="Pfam" id="PF06911">
    <property type="entry name" value="Senescence"/>
    <property type="match status" value="1"/>
</dbReference>
<comment type="caution">
    <text evidence="3">The sequence shown here is derived from an EMBL/GenBank/DDBJ whole genome shotgun (WGS) entry which is preliminary data.</text>
</comment>
<feature type="compositionally biased region" description="Pro residues" evidence="1">
    <location>
        <begin position="80"/>
        <end position="89"/>
    </location>
</feature>
<feature type="region of interest" description="Disordered" evidence="1">
    <location>
        <begin position="103"/>
        <end position="122"/>
    </location>
</feature>
<feature type="domain" description="Senescence" evidence="2">
    <location>
        <begin position="311"/>
        <end position="505"/>
    </location>
</feature>
<organism evidence="3 4">
    <name type="scientific">Zingiber officinale</name>
    <name type="common">Ginger</name>
    <name type="synonym">Amomum zingiber</name>
    <dbReference type="NCBI Taxonomy" id="94328"/>
    <lineage>
        <taxon>Eukaryota</taxon>
        <taxon>Viridiplantae</taxon>
        <taxon>Streptophyta</taxon>
        <taxon>Embryophyta</taxon>
        <taxon>Tracheophyta</taxon>
        <taxon>Spermatophyta</taxon>
        <taxon>Magnoliopsida</taxon>
        <taxon>Liliopsida</taxon>
        <taxon>Zingiberales</taxon>
        <taxon>Zingiberaceae</taxon>
        <taxon>Zingiber</taxon>
    </lineage>
</organism>
<accession>A0A8J5GYF7</accession>
<dbReference type="InterPro" id="IPR045036">
    <property type="entry name" value="Spartin-like"/>
</dbReference>
<dbReference type="PANTHER" id="PTHR21068">
    <property type="entry name" value="SPARTIN"/>
    <property type="match status" value="1"/>
</dbReference>
<reference evidence="3 4" key="1">
    <citation type="submission" date="2020-08" db="EMBL/GenBank/DDBJ databases">
        <title>Plant Genome Project.</title>
        <authorList>
            <person name="Zhang R.-G."/>
        </authorList>
    </citation>
    <scope>NUCLEOTIDE SEQUENCE [LARGE SCALE GENOMIC DNA]</scope>
    <source>
        <tissue evidence="3">Rhizome</tissue>
    </source>
</reference>
<proteinExistence type="predicted"/>
<evidence type="ECO:0000259" key="2">
    <source>
        <dbReference type="Pfam" id="PF06911"/>
    </source>
</evidence>
<dbReference type="AlphaFoldDB" id="A0A8J5GYF7"/>
<feature type="region of interest" description="Disordered" evidence="1">
    <location>
        <begin position="32"/>
        <end position="94"/>
    </location>
</feature>
<evidence type="ECO:0000256" key="1">
    <source>
        <dbReference type="SAM" id="MobiDB-lite"/>
    </source>
</evidence>
<protein>
    <recommendedName>
        <fullName evidence="2">Senescence domain-containing protein</fullName>
    </recommendedName>
</protein>
<evidence type="ECO:0000313" key="3">
    <source>
        <dbReference type="EMBL" id="KAG6515532.1"/>
    </source>
</evidence>
<dbReference type="Proteomes" id="UP000734854">
    <property type="component" value="Unassembled WGS sequence"/>
</dbReference>
<dbReference type="PANTHER" id="PTHR21068:SF33">
    <property type="entry name" value="OS03G0241900 PROTEIN"/>
    <property type="match status" value="1"/>
</dbReference>
<dbReference type="GO" id="GO:0005886">
    <property type="term" value="C:plasma membrane"/>
    <property type="evidence" value="ECO:0007669"/>
    <property type="project" value="TreeGrafter"/>
</dbReference>